<dbReference type="EMBL" id="QRCM01000001">
    <property type="protein sequence ID" value="TXG89444.1"/>
    <property type="molecule type" value="Genomic_DNA"/>
</dbReference>
<dbReference type="RefSeq" id="WP_010840096.1">
    <property type="nucleotide sequence ID" value="NZ_QRCM01000001.1"/>
</dbReference>
<protein>
    <submittedName>
        <fullName evidence="2">Uncharacterized protein</fullName>
    </submittedName>
</protein>
<organism evidence="2 3">
    <name type="scientific">Rhodococcus rhodnii</name>
    <dbReference type="NCBI Taxonomy" id="38312"/>
    <lineage>
        <taxon>Bacteria</taxon>
        <taxon>Bacillati</taxon>
        <taxon>Actinomycetota</taxon>
        <taxon>Actinomycetes</taxon>
        <taxon>Mycobacteriales</taxon>
        <taxon>Nocardiaceae</taxon>
        <taxon>Rhodococcus</taxon>
    </lineage>
</organism>
<keyword evidence="1" id="KW-1133">Transmembrane helix</keyword>
<comment type="caution">
    <text evidence="2">The sequence shown here is derived from an EMBL/GenBank/DDBJ whole genome shotgun (WGS) entry which is preliminary data.</text>
</comment>
<dbReference type="Proteomes" id="UP000471120">
    <property type="component" value="Unassembled WGS sequence"/>
</dbReference>
<evidence type="ECO:0000256" key="1">
    <source>
        <dbReference type="SAM" id="Phobius"/>
    </source>
</evidence>
<name>A0A6P2C9K8_9NOCA</name>
<gene>
    <name evidence="2" type="ORF">DW322_03365</name>
</gene>
<evidence type="ECO:0000313" key="2">
    <source>
        <dbReference type="EMBL" id="TXG89444.1"/>
    </source>
</evidence>
<keyword evidence="1" id="KW-0472">Membrane</keyword>
<dbReference type="AlphaFoldDB" id="A0A6P2C9K8"/>
<keyword evidence="1" id="KW-0812">Transmembrane</keyword>
<proteinExistence type="predicted"/>
<evidence type="ECO:0000313" key="3">
    <source>
        <dbReference type="Proteomes" id="UP000471120"/>
    </source>
</evidence>
<feature type="transmembrane region" description="Helical" evidence="1">
    <location>
        <begin position="25"/>
        <end position="44"/>
    </location>
</feature>
<accession>A0A6P2C9K8</accession>
<reference evidence="2 3" key="1">
    <citation type="submission" date="2018-07" db="EMBL/GenBank/DDBJ databases">
        <title>Genome sequence of Rhodococcus rhodnii ATCC 35071 from Rhodnius prolixus.</title>
        <authorList>
            <person name="Patel V."/>
            <person name="Vogel K.J."/>
        </authorList>
    </citation>
    <scope>NUCLEOTIDE SEQUENCE [LARGE SCALE GENOMIC DNA]</scope>
    <source>
        <strain evidence="2 3">ATCC 35071</strain>
    </source>
</reference>
<sequence>MRSLFAWIAAFLVLAFLLSYWKWIVGAVVLGIVVWGVYMATTALGHKRRDHLNGVRARQSALAARAQIQHEQYLAGDERGLYGNYRPASLD</sequence>